<dbReference type="PANTHER" id="PTHR47219:SF20">
    <property type="entry name" value="TBC1 DOMAIN FAMILY MEMBER 2B"/>
    <property type="match status" value="1"/>
</dbReference>
<keyword evidence="1" id="KW-0175">Coiled coil</keyword>
<feature type="compositionally biased region" description="Basic and acidic residues" evidence="2">
    <location>
        <begin position="82"/>
        <end position="101"/>
    </location>
</feature>
<dbReference type="GO" id="GO:0005096">
    <property type="term" value="F:GTPase activator activity"/>
    <property type="evidence" value="ECO:0007669"/>
    <property type="project" value="TreeGrafter"/>
</dbReference>
<feature type="domain" description="Rab-GAP TBC" evidence="3">
    <location>
        <begin position="326"/>
        <end position="523"/>
    </location>
</feature>
<evidence type="ECO:0000256" key="2">
    <source>
        <dbReference type="SAM" id="MobiDB-lite"/>
    </source>
</evidence>
<feature type="compositionally biased region" description="Basic and acidic residues" evidence="2">
    <location>
        <begin position="205"/>
        <end position="218"/>
    </location>
</feature>
<accession>A0A6N2L9W7</accession>
<dbReference type="SUPFAM" id="SSF47923">
    <property type="entry name" value="Ypt/Rab-GAP domain of gyp1p"/>
    <property type="match status" value="2"/>
</dbReference>
<dbReference type="AlphaFoldDB" id="A0A6N2L9W7"/>
<dbReference type="FunFam" id="1.10.8.270:FF:000018">
    <property type="entry name" value="Ypt/Rab-GAP domain of gyp1p superfamily protein"/>
    <property type="match status" value="1"/>
</dbReference>
<dbReference type="InterPro" id="IPR000195">
    <property type="entry name" value="Rab-GAP-TBC_dom"/>
</dbReference>
<reference evidence="4" key="1">
    <citation type="submission" date="2019-03" db="EMBL/GenBank/DDBJ databases">
        <authorList>
            <person name="Mank J."/>
            <person name="Almeida P."/>
        </authorList>
    </citation>
    <scope>NUCLEOTIDE SEQUENCE</scope>
    <source>
        <strain evidence="4">78183</strain>
    </source>
</reference>
<dbReference type="EMBL" id="CAADRP010001125">
    <property type="protein sequence ID" value="VFU36631.1"/>
    <property type="molecule type" value="Genomic_DNA"/>
</dbReference>
<evidence type="ECO:0000313" key="4">
    <source>
        <dbReference type="EMBL" id="VFU36631.1"/>
    </source>
</evidence>
<feature type="compositionally biased region" description="Basic and acidic residues" evidence="2">
    <location>
        <begin position="64"/>
        <end position="75"/>
    </location>
</feature>
<dbReference type="Pfam" id="PF00566">
    <property type="entry name" value="RabGAP-TBC"/>
    <property type="match status" value="1"/>
</dbReference>
<dbReference type="FunFam" id="1.10.472.80:FF:000013">
    <property type="entry name" value="TBC1 domain family member 8B"/>
    <property type="match status" value="1"/>
</dbReference>
<proteinExistence type="predicted"/>
<dbReference type="Gene3D" id="1.10.472.80">
    <property type="entry name" value="Ypt/Rab-GAP domain of gyp1p, domain 3"/>
    <property type="match status" value="1"/>
</dbReference>
<dbReference type="InterPro" id="IPR050302">
    <property type="entry name" value="Rab_GAP_TBC_domain"/>
</dbReference>
<protein>
    <recommendedName>
        <fullName evidence="3">Rab-GAP TBC domain-containing protein</fullName>
    </recommendedName>
</protein>
<dbReference type="SMART" id="SM00164">
    <property type="entry name" value="TBC"/>
    <property type="match status" value="1"/>
</dbReference>
<dbReference type="InterPro" id="IPR035969">
    <property type="entry name" value="Rab-GAP_TBC_sf"/>
</dbReference>
<organism evidence="4">
    <name type="scientific">Salix viminalis</name>
    <name type="common">Common osier</name>
    <name type="synonym">Basket willow</name>
    <dbReference type="NCBI Taxonomy" id="40686"/>
    <lineage>
        <taxon>Eukaryota</taxon>
        <taxon>Viridiplantae</taxon>
        <taxon>Streptophyta</taxon>
        <taxon>Embryophyta</taxon>
        <taxon>Tracheophyta</taxon>
        <taxon>Spermatophyta</taxon>
        <taxon>Magnoliopsida</taxon>
        <taxon>eudicotyledons</taxon>
        <taxon>Gunneridae</taxon>
        <taxon>Pentapetalae</taxon>
        <taxon>rosids</taxon>
        <taxon>fabids</taxon>
        <taxon>Malpighiales</taxon>
        <taxon>Salicaceae</taxon>
        <taxon>Saliceae</taxon>
        <taxon>Salix</taxon>
    </lineage>
</organism>
<feature type="compositionally biased region" description="Basic and acidic residues" evidence="2">
    <location>
        <begin position="133"/>
        <end position="152"/>
    </location>
</feature>
<name>A0A6N2L9W7_SALVM</name>
<dbReference type="Gene3D" id="1.10.8.270">
    <property type="entry name" value="putative rabgap domain of human tbc1 domain family member 14 like domains"/>
    <property type="match status" value="1"/>
</dbReference>
<feature type="coiled-coil region" evidence="1">
    <location>
        <begin position="688"/>
        <end position="741"/>
    </location>
</feature>
<evidence type="ECO:0000256" key="1">
    <source>
        <dbReference type="SAM" id="Coils"/>
    </source>
</evidence>
<evidence type="ECO:0000259" key="3">
    <source>
        <dbReference type="PROSITE" id="PS50086"/>
    </source>
</evidence>
<feature type="region of interest" description="Disordered" evidence="2">
    <location>
        <begin position="55"/>
        <end position="218"/>
    </location>
</feature>
<feature type="region of interest" description="Disordered" evidence="2">
    <location>
        <begin position="837"/>
        <end position="858"/>
    </location>
</feature>
<gene>
    <name evidence="4" type="ORF">SVIM_LOCUS186458</name>
</gene>
<feature type="compositionally biased region" description="Basic and acidic residues" evidence="2">
    <location>
        <begin position="162"/>
        <end position="192"/>
    </location>
</feature>
<dbReference type="PROSITE" id="PS50086">
    <property type="entry name" value="TBC_RABGAP"/>
    <property type="match status" value="1"/>
</dbReference>
<feature type="compositionally biased region" description="Basic and acidic residues" evidence="2">
    <location>
        <begin position="840"/>
        <end position="852"/>
    </location>
</feature>
<sequence>MLLSLLSRRTLEVESRDGYGFALRPQHIQRYREYANIFKEEEEERSYKWSYFIEQQQKSNHSSSSEEERRAKLQAEADELREETVSERGRQEDDSSDKNSDSDGSTKSYPGKEVQLSEQPEKKVQLSEEPENEVQRSEQPEKEVQLSEKPQKEVQLSEEPEKDLKLSEQPEKEVQLSKEPEKEVKLSEEPQKEVQASQIPGRETLLSKESDKEGQLLEETKARKVKSWSWTRPSLHVIENMMSSRVKNIKDLKDRHNTINGDHLPSIKKTVSSGGSTAAEINKELWIKETSDDNVDESTEESSVDSKLAPESFFPWKELEFLVHEGVPKDLRGEVWQAFVGVKSRRVERYYEGLLAEETNTEQSKEHNNSKAAPRKWKKQIEKDIPRTFPGHPALDERGRDSLRRVLVAYARHNPSVGYCQYMNFFAGLLLLLMPEENAFWTLVGILDDYFDGYYTEEMIESQVDQLVFEELIREKFPKLVNHLDYLGVQVAWISGPWFLSIFINMLPWESVLRVWDVLLFEGNRVMLFRTALALMELYGPALVTTKDAGDAITLLQSLAGSTFDSSQLVLTACMGYLAVTEARLLELREKHRPAVLVVVEERSKGGRIWKDSKGLASKLYSFKHDPGSLVEEKKVSEGDKSLLESHSSNLDDFLSGLSVDSEVDSLPDPQEHVVWLKVELCRLMEEKRSATLRAEELETALMEMVQQDNRRQLSAKVEQLEQEVADLRQVLADKKEQEAAMLKVLMRVEQEQKITEEARIGAEQDAAAQRYAVNVLQEKYEKAMASLGQMEQRVVMAESMLEATIQYQSGKAKALSSPRSVSSSVESPRRRIGLFGLGWRDRNKDKDKPSNDDSGTS</sequence>
<dbReference type="GO" id="GO:0031267">
    <property type="term" value="F:small GTPase binding"/>
    <property type="evidence" value="ECO:0007669"/>
    <property type="project" value="TreeGrafter"/>
</dbReference>
<dbReference type="PANTHER" id="PTHR47219">
    <property type="entry name" value="RAB GTPASE-ACTIVATING PROTEIN 1-LIKE"/>
    <property type="match status" value="1"/>
</dbReference>